<reference evidence="1 2" key="1">
    <citation type="submission" date="2017-09" db="EMBL/GenBank/DDBJ databases">
        <title>Depth-based differentiation of microbial function through sediment-hosted aquifers and enrichment of novel symbionts in the deep terrestrial subsurface.</title>
        <authorList>
            <person name="Probst A.J."/>
            <person name="Ladd B."/>
            <person name="Jarett J.K."/>
            <person name="Geller-Mcgrath D.E."/>
            <person name="Sieber C.M."/>
            <person name="Emerson J.B."/>
            <person name="Anantharaman K."/>
            <person name="Thomas B.C."/>
            <person name="Malmstrom R."/>
            <person name="Stieglmeier M."/>
            <person name="Klingl A."/>
            <person name="Woyke T."/>
            <person name="Ryan C.M."/>
            <person name="Banfield J.F."/>
        </authorList>
    </citation>
    <scope>NUCLEOTIDE SEQUENCE [LARGE SCALE GENOMIC DNA]</scope>
    <source>
        <strain evidence="1">CG17_big_fil_post_rev_8_21_14_2_50_48_46</strain>
    </source>
</reference>
<protein>
    <submittedName>
        <fullName evidence="1">Molybdenum cofactor biosynthesis protein MoaE</fullName>
    </submittedName>
</protein>
<dbReference type="PANTHER" id="PTHR23404">
    <property type="entry name" value="MOLYBDOPTERIN SYNTHASE RELATED"/>
    <property type="match status" value="1"/>
</dbReference>
<proteinExistence type="predicted"/>
<dbReference type="EMBL" id="PFFQ01000054">
    <property type="protein sequence ID" value="PIW15067.1"/>
    <property type="molecule type" value="Genomic_DNA"/>
</dbReference>
<name>A0A2M7G0B0_9BACT</name>
<dbReference type="SUPFAM" id="SSF54690">
    <property type="entry name" value="Molybdopterin synthase subunit MoaE"/>
    <property type="match status" value="1"/>
</dbReference>
<dbReference type="InterPro" id="IPR003448">
    <property type="entry name" value="Mopterin_biosynth_MoaE"/>
</dbReference>
<comment type="caution">
    <text evidence="1">The sequence shown here is derived from an EMBL/GenBank/DDBJ whole genome shotgun (WGS) entry which is preliminary data.</text>
</comment>
<evidence type="ECO:0000313" key="1">
    <source>
        <dbReference type="EMBL" id="PIW15067.1"/>
    </source>
</evidence>
<sequence>MQASEFVKQTLKTERDEIEIIASAIDISALLASVADPEAGASSLFLGSVRNHNQGKGVLYLEYECYPEMALLEIQSILQTARERWSLKRIGVIHRVGRIEIGEAAVAIAVSSVHRQESIEAMHFIIDTLKASVPIWKKEYWQDGSMWLENCCG</sequence>
<dbReference type="Gene3D" id="3.90.1170.40">
    <property type="entry name" value="Molybdopterin biosynthesis MoaE subunit"/>
    <property type="match status" value="1"/>
</dbReference>
<evidence type="ECO:0000313" key="2">
    <source>
        <dbReference type="Proteomes" id="UP000231019"/>
    </source>
</evidence>
<dbReference type="CDD" id="cd00756">
    <property type="entry name" value="MoaE"/>
    <property type="match status" value="1"/>
</dbReference>
<dbReference type="AlphaFoldDB" id="A0A2M7G0B0"/>
<dbReference type="GO" id="GO:0006777">
    <property type="term" value="P:Mo-molybdopterin cofactor biosynthetic process"/>
    <property type="evidence" value="ECO:0007669"/>
    <property type="project" value="InterPro"/>
</dbReference>
<dbReference type="Pfam" id="PF02391">
    <property type="entry name" value="MoaE"/>
    <property type="match status" value="1"/>
</dbReference>
<accession>A0A2M7G0B0</accession>
<gene>
    <name evidence="1" type="ORF">COW36_19285</name>
</gene>
<organism evidence="1 2">
    <name type="scientific">bacterium (Candidatus Blackallbacteria) CG17_big_fil_post_rev_8_21_14_2_50_48_46</name>
    <dbReference type="NCBI Taxonomy" id="2014261"/>
    <lineage>
        <taxon>Bacteria</taxon>
        <taxon>Candidatus Blackallbacteria</taxon>
    </lineage>
</organism>
<dbReference type="InterPro" id="IPR036563">
    <property type="entry name" value="MoaE_sf"/>
</dbReference>
<dbReference type="Proteomes" id="UP000231019">
    <property type="component" value="Unassembled WGS sequence"/>
</dbReference>